<protein>
    <submittedName>
        <fullName evidence="1">Putative transposase</fullName>
    </submittedName>
</protein>
<dbReference type="EMBL" id="BAWO01000060">
    <property type="protein sequence ID" value="GAJ41203.1"/>
    <property type="molecule type" value="Genomic_DNA"/>
</dbReference>
<evidence type="ECO:0000313" key="1">
    <source>
        <dbReference type="EMBL" id="GAJ41203.1"/>
    </source>
</evidence>
<dbReference type="AlphaFoldDB" id="A0A023DIY4"/>
<comment type="caution">
    <text evidence="1">The sequence shown here is derived from an EMBL/GenBank/DDBJ whole genome shotgun (WGS) entry which is preliminary data.</text>
</comment>
<sequence>MDFLINHCNSKERKDAYEEAFPAFLCLFENGVDQWLFELRRKTEWMFNE</sequence>
<dbReference type="Proteomes" id="UP000023561">
    <property type="component" value="Unassembled WGS sequence"/>
</dbReference>
<organism evidence="1 2">
    <name type="scientific">Parageobacillus caldoxylosilyticus NBRC 107762</name>
    <dbReference type="NCBI Taxonomy" id="1220594"/>
    <lineage>
        <taxon>Bacteria</taxon>
        <taxon>Bacillati</taxon>
        <taxon>Bacillota</taxon>
        <taxon>Bacilli</taxon>
        <taxon>Bacillales</taxon>
        <taxon>Anoxybacillaceae</taxon>
        <taxon>Saccharococcus</taxon>
    </lineage>
</organism>
<reference evidence="1 2" key="1">
    <citation type="submission" date="2014-04" db="EMBL/GenBank/DDBJ databases">
        <title>Whole genome shotgun sequence of Geobacillus caldoxylosilyticus NBRC 107762.</title>
        <authorList>
            <person name="Hosoyama A."/>
            <person name="Hosoyama Y."/>
            <person name="Katano-Makiyama Y."/>
            <person name="Tsuchikane K."/>
            <person name="Ohji S."/>
            <person name="Ichikawa N."/>
            <person name="Yamazoe A."/>
            <person name="Fujita N."/>
        </authorList>
    </citation>
    <scope>NUCLEOTIDE SEQUENCE [LARGE SCALE GENOMIC DNA]</scope>
    <source>
        <strain evidence="1 2">NBRC 107762</strain>
    </source>
</reference>
<accession>A0A023DIY4</accession>
<name>A0A023DIY4_9BACL</name>
<keyword evidence="2" id="KW-1185">Reference proteome</keyword>
<evidence type="ECO:0000313" key="2">
    <source>
        <dbReference type="Proteomes" id="UP000023561"/>
    </source>
</evidence>
<proteinExistence type="predicted"/>
<gene>
    <name evidence="1" type="ORF">GCA01S_060_00185</name>
</gene>